<keyword evidence="6" id="KW-1185">Reference proteome</keyword>
<reference evidence="3 6" key="2">
    <citation type="submission" date="2021-01" db="EMBL/GenBank/DDBJ databases">
        <title>Complete genome sequences of Corynebacterium macginleyi strains isolated from infectious keratitis.</title>
        <authorList>
            <person name="Sagerfors S."/>
            <person name="Poehlein A."/>
            <person name="Soderquist B."/>
            <person name="Bruggemann H."/>
        </authorList>
    </citation>
    <scope>NUCLEOTIDE SEQUENCE [LARGE SCALE GENOMIC DNA]</scope>
    <source>
        <strain evidence="3 6">12T220</strain>
    </source>
</reference>
<dbReference type="InterPro" id="IPR032093">
    <property type="entry name" value="PhoD_N"/>
</dbReference>
<evidence type="ECO:0000259" key="1">
    <source>
        <dbReference type="Pfam" id="PF09423"/>
    </source>
</evidence>
<name>A0A3M0GQW6_9CORY</name>
<dbReference type="Gene3D" id="3.60.21.70">
    <property type="entry name" value="PhoD-like phosphatase"/>
    <property type="match status" value="1"/>
</dbReference>
<organism evidence="4 5">
    <name type="scientific">Corynebacterium macginleyi</name>
    <dbReference type="NCBI Taxonomy" id="38290"/>
    <lineage>
        <taxon>Bacteria</taxon>
        <taxon>Bacillati</taxon>
        <taxon>Actinomycetota</taxon>
        <taxon>Actinomycetes</taxon>
        <taxon>Mycobacteriales</taxon>
        <taxon>Corynebacteriaceae</taxon>
        <taxon>Corynebacterium</taxon>
    </lineage>
</organism>
<dbReference type="OrthoDB" id="3497025at2"/>
<dbReference type="Pfam" id="PF09423">
    <property type="entry name" value="PhoD"/>
    <property type="match status" value="1"/>
</dbReference>
<dbReference type="EMBL" id="JAACBX020000001">
    <property type="protein sequence ID" value="MBM0243437.1"/>
    <property type="molecule type" value="Genomic_DNA"/>
</dbReference>
<dbReference type="Pfam" id="PF16655">
    <property type="entry name" value="PhoD_N"/>
    <property type="match status" value="1"/>
</dbReference>
<evidence type="ECO:0000259" key="2">
    <source>
        <dbReference type="Pfam" id="PF16655"/>
    </source>
</evidence>
<evidence type="ECO:0000313" key="5">
    <source>
        <dbReference type="Proteomes" id="UP000270649"/>
    </source>
</evidence>
<dbReference type="Proteomes" id="UP000270649">
    <property type="component" value="Unassembled WGS sequence"/>
</dbReference>
<dbReference type="PANTHER" id="PTHR43606">
    <property type="entry name" value="PHOSPHATASE, PUTATIVE (AFU_ORTHOLOGUE AFUA_6G08710)-RELATED"/>
    <property type="match status" value="1"/>
</dbReference>
<dbReference type="InterPro" id="IPR006311">
    <property type="entry name" value="TAT_signal"/>
</dbReference>
<reference evidence="4 5" key="1">
    <citation type="submission" date="2018-10" db="EMBL/GenBank/DDBJ databases">
        <title>Corynebacterium macginleyi genome sequencing and assembly of the type strain and two clinical samples.</title>
        <authorList>
            <person name="Bernier A.-M."/>
            <person name="Bernard K."/>
        </authorList>
    </citation>
    <scope>NUCLEOTIDE SEQUENCE [LARGE SCALE GENOMIC DNA]</scope>
    <source>
        <strain evidence="4 5">NML 120205</strain>
    </source>
</reference>
<dbReference type="Proteomes" id="UP001518680">
    <property type="component" value="Unassembled WGS sequence"/>
</dbReference>
<dbReference type="InterPro" id="IPR052900">
    <property type="entry name" value="Phospholipid_Metab_Enz"/>
</dbReference>
<dbReference type="InterPro" id="IPR029052">
    <property type="entry name" value="Metallo-depent_PP-like"/>
</dbReference>
<evidence type="ECO:0000313" key="3">
    <source>
        <dbReference type="EMBL" id="MBM0243437.1"/>
    </source>
</evidence>
<dbReference type="PANTHER" id="PTHR43606:SF2">
    <property type="entry name" value="ALKALINE PHOSPHATASE FAMILY PROTEIN (AFU_ORTHOLOGUE AFUA_5G03860)"/>
    <property type="match status" value="1"/>
</dbReference>
<accession>A0A3M0GQW6</accession>
<dbReference type="PROSITE" id="PS51318">
    <property type="entry name" value="TAT"/>
    <property type="match status" value="1"/>
</dbReference>
<sequence>MNHSAQTEMSNVNRRKFLKTSGTVGAALAFTTTASTTQATTAHAQSSLSSRPEPQMIEPAPGEHPFLHGVASGDPIPDSVVLWTRVTPDLDAMPGSGAGAPTTVVWEIARDEEFRDIIKRGEVTTDPAQDHTVHVDPHGLEPETVYYFRFHALDRISPVGRTKTAPAVTASPKELTFGVASCANWESGFFQAYGDIAQRGRSGQLDYLVFLGDYIYEYPQREYAGFGPVRLHHPAHEITTLEDYRTRLGRYRTDENLQAAHAALPWIAVWDDHETANDSWREGAENHTEGEEGTWIDRRNAAMQAYFEWMPVRASNPSNNGHLYRSLTFGDLVELTMMDLRTYRDKKVTFGPIKMSADGRSMLGSEQYEWLVNKIDTSAATWNMLGNSVMFSPMNLATLQHNDTLAPISSCLSSNITGIPVNGDQWDGYSAERRMLIDVLAKSESHALFVTGDIHSEWAHNVSKDGHTFGAEMVCSSISAPNINEQLRLPEGNRLSKLAERYLLEANPHTRHVDLDHHGYSYVTIRPDSAEMHWLRVEDLLNPSAPVNEAVTLTWRPNEGFSS</sequence>
<dbReference type="SUPFAM" id="SSF56300">
    <property type="entry name" value="Metallo-dependent phosphatases"/>
    <property type="match status" value="1"/>
</dbReference>
<dbReference type="AlphaFoldDB" id="A0A3M0GQW6"/>
<dbReference type="InterPro" id="IPR018946">
    <property type="entry name" value="PhoD-like_MPP"/>
</dbReference>
<dbReference type="Gene3D" id="2.60.40.380">
    <property type="entry name" value="Purple acid phosphatase-like, N-terminal"/>
    <property type="match status" value="1"/>
</dbReference>
<protein>
    <submittedName>
        <fullName evidence="3">Alkaline phosphatase D family protein</fullName>
    </submittedName>
    <submittedName>
        <fullName evidence="4">Twin-arginine translocation signal domain-containing protein</fullName>
    </submittedName>
</protein>
<dbReference type="InterPro" id="IPR019546">
    <property type="entry name" value="TAT_signal_bac_arc"/>
</dbReference>
<dbReference type="CDD" id="cd07389">
    <property type="entry name" value="MPP_PhoD"/>
    <property type="match status" value="1"/>
</dbReference>
<gene>
    <name evidence="4" type="ORF">D9543_06285</name>
    <name evidence="3" type="ORF">GWO63_003925</name>
</gene>
<feature type="domain" description="Phospholipase D N-terminal" evidence="2">
    <location>
        <begin position="68"/>
        <end position="164"/>
    </location>
</feature>
<dbReference type="EMBL" id="REGC01000006">
    <property type="protein sequence ID" value="RMB60722.1"/>
    <property type="molecule type" value="Genomic_DNA"/>
</dbReference>
<dbReference type="InterPro" id="IPR038607">
    <property type="entry name" value="PhoD-like_sf"/>
</dbReference>
<feature type="domain" description="PhoD-like phosphatase metallophosphatase" evidence="1">
    <location>
        <begin position="177"/>
        <end position="534"/>
    </location>
</feature>
<comment type="caution">
    <text evidence="4">The sequence shown here is derived from an EMBL/GenBank/DDBJ whole genome shotgun (WGS) entry which is preliminary data.</text>
</comment>
<dbReference type="NCBIfam" id="TIGR01409">
    <property type="entry name" value="TAT_signal_seq"/>
    <property type="match status" value="1"/>
</dbReference>
<evidence type="ECO:0000313" key="6">
    <source>
        <dbReference type="Proteomes" id="UP001518680"/>
    </source>
</evidence>
<proteinExistence type="predicted"/>
<evidence type="ECO:0000313" key="4">
    <source>
        <dbReference type="EMBL" id="RMB60722.1"/>
    </source>
</evidence>